<evidence type="ECO:0000256" key="6">
    <source>
        <dbReference type="ARBA" id="ARBA00022605"/>
    </source>
</evidence>
<keyword evidence="8" id="KW-0378">Hydrolase</keyword>
<comment type="similarity">
    <text evidence="3">Belongs to the HAD-like hydrolase superfamily. SerB family.</text>
</comment>
<dbReference type="InterPro" id="IPR004469">
    <property type="entry name" value="PSP"/>
</dbReference>
<reference evidence="15 16" key="1">
    <citation type="submission" date="2016-10" db="EMBL/GenBank/DDBJ databases">
        <authorList>
            <person name="de Groot N.N."/>
        </authorList>
    </citation>
    <scope>NUCLEOTIDE SEQUENCE [LARGE SCALE GENOMIC DNA]</scope>
    <source>
        <strain evidence="15 16">DSM 2698</strain>
    </source>
</reference>
<comment type="catalytic activity">
    <reaction evidence="13">
        <text>O-phospho-D-serine + H2O = D-serine + phosphate</text>
        <dbReference type="Rhea" id="RHEA:24873"/>
        <dbReference type="ChEBI" id="CHEBI:15377"/>
        <dbReference type="ChEBI" id="CHEBI:35247"/>
        <dbReference type="ChEBI" id="CHEBI:43474"/>
        <dbReference type="ChEBI" id="CHEBI:58680"/>
        <dbReference type="EC" id="3.1.3.3"/>
    </reaction>
</comment>
<evidence type="ECO:0000256" key="1">
    <source>
        <dbReference type="ARBA" id="ARBA00001946"/>
    </source>
</evidence>
<feature type="active site" description="Nucleophile" evidence="14">
    <location>
        <position position="89"/>
    </location>
</feature>
<dbReference type="NCBIfam" id="TIGR01488">
    <property type="entry name" value="HAD-SF-IB"/>
    <property type="match status" value="1"/>
</dbReference>
<dbReference type="AlphaFoldDB" id="A0A1G5N5L8"/>
<accession>A0A1G5N5L8</accession>
<dbReference type="OrthoDB" id="9792539at2"/>
<dbReference type="NCBIfam" id="TIGR00338">
    <property type="entry name" value="serB"/>
    <property type="match status" value="1"/>
</dbReference>
<evidence type="ECO:0000256" key="2">
    <source>
        <dbReference type="ARBA" id="ARBA00005135"/>
    </source>
</evidence>
<protein>
    <recommendedName>
        <fullName evidence="5">Phosphoserine phosphatase</fullName>
        <ecNumber evidence="4">3.1.3.3</ecNumber>
    </recommendedName>
    <alternativeName>
        <fullName evidence="11">O-phosphoserine phosphohydrolase</fullName>
    </alternativeName>
</protein>
<keyword evidence="10" id="KW-0718">Serine biosynthesis</keyword>
<feature type="active site" description="Proton donor" evidence="14">
    <location>
        <position position="91"/>
    </location>
</feature>
<evidence type="ECO:0000256" key="3">
    <source>
        <dbReference type="ARBA" id="ARBA00009184"/>
    </source>
</evidence>
<keyword evidence="6" id="KW-0028">Amino-acid biosynthesis</keyword>
<dbReference type="RefSeq" id="WP_092811090.1">
    <property type="nucleotide sequence ID" value="NZ_FMVW01000002.1"/>
</dbReference>
<dbReference type="GO" id="GO:0000287">
    <property type="term" value="F:magnesium ion binding"/>
    <property type="evidence" value="ECO:0007669"/>
    <property type="project" value="TreeGrafter"/>
</dbReference>
<dbReference type="GO" id="GO:0006564">
    <property type="term" value="P:L-serine biosynthetic process"/>
    <property type="evidence" value="ECO:0007669"/>
    <property type="project" value="UniProtKB-KW"/>
</dbReference>
<evidence type="ECO:0000256" key="9">
    <source>
        <dbReference type="ARBA" id="ARBA00022842"/>
    </source>
</evidence>
<dbReference type="SUPFAM" id="SSF56784">
    <property type="entry name" value="HAD-like"/>
    <property type="match status" value="1"/>
</dbReference>
<dbReference type="InterPro" id="IPR036412">
    <property type="entry name" value="HAD-like_sf"/>
</dbReference>
<dbReference type="SFLD" id="SFLDS00003">
    <property type="entry name" value="Haloacid_Dehalogenase"/>
    <property type="match status" value="1"/>
</dbReference>
<dbReference type="EMBL" id="FMVW01000002">
    <property type="protein sequence ID" value="SCZ32198.1"/>
    <property type="molecule type" value="Genomic_DNA"/>
</dbReference>
<gene>
    <name evidence="15" type="ORF">SAMN03080610_01488</name>
</gene>
<keyword evidence="9" id="KW-0460">Magnesium</keyword>
<keyword evidence="16" id="KW-1185">Reference proteome</keyword>
<sequence length="304" mass="32119">MQSVLTLIGSKRKAPVTEELIVAVTAELGRAGLAAGNPEWLCEGEACDLPFAGMSASALAAARQVIGPAAIDVATMPAANRRKRLLIADMDSTLIDQECIDELAAEAGIGEHVAEITARAMAGELDFEPALKERVGLLKDLPVDVAGRVLAERITLKTGGRTLVATMRAAGAHSVLVSGGFTIFAEKIAKMLGIEEFHANRLLHEDGRFTGKVAEPILGRNAKVETLKATLARHDLAAEDVIAVGDGANDVGMIALAGLGVALHGKPALVREADADIRHGDLTALLYLQGYKREEFHEAEARER</sequence>
<proteinExistence type="inferred from homology"/>
<dbReference type="Proteomes" id="UP000199347">
    <property type="component" value="Unassembled WGS sequence"/>
</dbReference>
<dbReference type="GO" id="GO:0036424">
    <property type="term" value="F:L-phosphoserine phosphatase activity"/>
    <property type="evidence" value="ECO:0007669"/>
    <property type="project" value="InterPro"/>
</dbReference>
<evidence type="ECO:0000256" key="4">
    <source>
        <dbReference type="ARBA" id="ARBA00012640"/>
    </source>
</evidence>
<dbReference type="SFLD" id="SFLDF00029">
    <property type="entry name" value="phosphoserine_phosphatase"/>
    <property type="match status" value="1"/>
</dbReference>
<evidence type="ECO:0000256" key="7">
    <source>
        <dbReference type="ARBA" id="ARBA00022723"/>
    </source>
</evidence>
<evidence type="ECO:0000256" key="12">
    <source>
        <dbReference type="ARBA" id="ARBA00048138"/>
    </source>
</evidence>
<dbReference type="InterPro" id="IPR050582">
    <property type="entry name" value="HAD-like_SerB"/>
</dbReference>
<evidence type="ECO:0000256" key="14">
    <source>
        <dbReference type="PIRSR" id="PIRSR604469-1"/>
    </source>
</evidence>
<dbReference type="InterPro" id="IPR023214">
    <property type="entry name" value="HAD_sf"/>
</dbReference>
<evidence type="ECO:0000256" key="8">
    <source>
        <dbReference type="ARBA" id="ARBA00022801"/>
    </source>
</evidence>
<dbReference type="Pfam" id="PF12710">
    <property type="entry name" value="HAD"/>
    <property type="match status" value="1"/>
</dbReference>
<dbReference type="Gene3D" id="3.40.50.1000">
    <property type="entry name" value="HAD superfamily/HAD-like"/>
    <property type="match status" value="1"/>
</dbReference>
<evidence type="ECO:0000313" key="16">
    <source>
        <dbReference type="Proteomes" id="UP000199347"/>
    </source>
</evidence>
<evidence type="ECO:0000256" key="11">
    <source>
        <dbReference type="ARBA" id="ARBA00031693"/>
    </source>
</evidence>
<evidence type="ECO:0000256" key="10">
    <source>
        <dbReference type="ARBA" id="ARBA00023299"/>
    </source>
</evidence>
<evidence type="ECO:0000256" key="5">
    <source>
        <dbReference type="ARBA" id="ARBA00015196"/>
    </source>
</evidence>
<dbReference type="SFLD" id="SFLDG01137">
    <property type="entry name" value="C1.6.1:_Phosphoserine_Phosphat"/>
    <property type="match status" value="1"/>
</dbReference>
<dbReference type="GO" id="GO:0005737">
    <property type="term" value="C:cytoplasm"/>
    <property type="evidence" value="ECO:0007669"/>
    <property type="project" value="TreeGrafter"/>
</dbReference>
<dbReference type="STRING" id="1120955.SAMN03080610_01488"/>
<dbReference type="EC" id="3.1.3.3" evidence="4"/>
<comment type="pathway">
    <text evidence="2">Amino-acid biosynthesis; L-serine biosynthesis; L-serine from 3-phospho-D-glycerate: step 3/3.</text>
</comment>
<dbReference type="UniPathway" id="UPA00135">
    <property type="reaction ID" value="UER00198"/>
</dbReference>
<evidence type="ECO:0000313" key="15">
    <source>
        <dbReference type="EMBL" id="SCZ32198.1"/>
    </source>
</evidence>
<comment type="cofactor">
    <cofactor evidence="1">
        <name>Mg(2+)</name>
        <dbReference type="ChEBI" id="CHEBI:18420"/>
    </cofactor>
</comment>
<keyword evidence="7" id="KW-0479">Metal-binding</keyword>
<dbReference type="SFLD" id="SFLDG01136">
    <property type="entry name" value="C1.6:_Phosphoserine_Phosphatas"/>
    <property type="match status" value="1"/>
</dbReference>
<dbReference type="PANTHER" id="PTHR43344:SF2">
    <property type="entry name" value="PHOSPHOSERINE PHOSPHATASE"/>
    <property type="match status" value="1"/>
</dbReference>
<comment type="catalytic activity">
    <reaction evidence="12">
        <text>O-phospho-L-serine + H2O = L-serine + phosphate</text>
        <dbReference type="Rhea" id="RHEA:21208"/>
        <dbReference type="ChEBI" id="CHEBI:15377"/>
        <dbReference type="ChEBI" id="CHEBI:33384"/>
        <dbReference type="ChEBI" id="CHEBI:43474"/>
        <dbReference type="ChEBI" id="CHEBI:57524"/>
        <dbReference type="EC" id="3.1.3.3"/>
    </reaction>
</comment>
<name>A0A1G5N5L8_AFIMA</name>
<evidence type="ECO:0000256" key="13">
    <source>
        <dbReference type="ARBA" id="ARBA00048523"/>
    </source>
</evidence>
<dbReference type="PANTHER" id="PTHR43344">
    <property type="entry name" value="PHOSPHOSERINE PHOSPHATASE"/>
    <property type="match status" value="1"/>
</dbReference>
<organism evidence="15 16">
    <name type="scientific">Afifella marina DSM 2698</name>
    <dbReference type="NCBI Taxonomy" id="1120955"/>
    <lineage>
        <taxon>Bacteria</taxon>
        <taxon>Pseudomonadati</taxon>
        <taxon>Pseudomonadota</taxon>
        <taxon>Alphaproteobacteria</taxon>
        <taxon>Hyphomicrobiales</taxon>
        <taxon>Afifellaceae</taxon>
        <taxon>Afifella</taxon>
    </lineage>
</organism>